<feature type="signal peptide" evidence="9">
    <location>
        <begin position="1"/>
        <end position="21"/>
    </location>
</feature>
<evidence type="ECO:0000256" key="5">
    <source>
        <dbReference type="ARBA" id="ARBA00023136"/>
    </source>
</evidence>
<evidence type="ECO:0000313" key="11">
    <source>
        <dbReference type="EMBL" id="QDU63545.1"/>
    </source>
</evidence>
<keyword evidence="5 8" id="KW-0472">Membrane</keyword>
<reference evidence="11 12" key="1">
    <citation type="submission" date="2019-02" db="EMBL/GenBank/DDBJ databases">
        <title>Deep-cultivation of Planctomycetes and their phenomic and genomic characterization uncovers novel biology.</title>
        <authorList>
            <person name="Wiegand S."/>
            <person name="Jogler M."/>
            <person name="Boedeker C."/>
            <person name="Pinto D."/>
            <person name="Vollmers J."/>
            <person name="Rivas-Marin E."/>
            <person name="Kohn T."/>
            <person name="Peeters S.H."/>
            <person name="Heuer A."/>
            <person name="Rast P."/>
            <person name="Oberbeckmann S."/>
            <person name="Bunk B."/>
            <person name="Jeske O."/>
            <person name="Meyerdierks A."/>
            <person name="Storesund J.E."/>
            <person name="Kallscheuer N."/>
            <person name="Luecker S."/>
            <person name="Lage O.M."/>
            <person name="Pohl T."/>
            <person name="Merkel B.J."/>
            <person name="Hornburger P."/>
            <person name="Mueller R.-W."/>
            <person name="Bruemmer F."/>
            <person name="Labrenz M."/>
            <person name="Spormann A.M."/>
            <person name="Op den Camp H."/>
            <person name="Overmann J."/>
            <person name="Amann R."/>
            <person name="Jetten M.S.M."/>
            <person name="Mascher T."/>
            <person name="Medema M.H."/>
            <person name="Devos D.P."/>
            <person name="Kaster A.-K."/>
            <person name="Ovreas L."/>
            <person name="Rohde M."/>
            <person name="Galperin M.Y."/>
            <person name="Jogler C."/>
        </authorList>
    </citation>
    <scope>NUCLEOTIDE SEQUENCE [LARGE SCALE GENOMIC DNA]</scope>
    <source>
        <strain evidence="11 12">Pan216</strain>
    </source>
</reference>
<evidence type="ECO:0000313" key="12">
    <source>
        <dbReference type="Proteomes" id="UP000317093"/>
    </source>
</evidence>
<dbReference type="GO" id="GO:0017004">
    <property type="term" value="P:cytochrome complex assembly"/>
    <property type="evidence" value="ECO:0007669"/>
    <property type="project" value="UniProtKB-KW"/>
</dbReference>
<feature type="transmembrane region" description="Helical" evidence="8">
    <location>
        <begin position="580"/>
        <end position="599"/>
    </location>
</feature>
<dbReference type="InterPro" id="IPR045062">
    <property type="entry name" value="Cyt_c_biogenesis_CcsA/CcmC"/>
</dbReference>
<evidence type="ECO:0000256" key="4">
    <source>
        <dbReference type="ARBA" id="ARBA00022989"/>
    </source>
</evidence>
<feature type="transmembrane region" description="Helical" evidence="8">
    <location>
        <begin position="733"/>
        <end position="758"/>
    </location>
</feature>
<dbReference type="GO" id="GO:0005886">
    <property type="term" value="C:plasma membrane"/>
    <property type="evidence" value="ECO:0007669"/>
    <property type="project" value="TreeGrafter"/>
</dbReference>
<keyword evidence="2 8" id="KW-0812">Transmembrane</keyword>
<feature type="domain" description="Cytochrome c assembly protein" evidence="10">
    <location>
        <begin position="552"/>
        <end position="750"/>
    </location>
</feature>
<feature type="transmembrane region" description="Helical" evidence="8">
    <location>
        <begin position="522"/>
        <end position="545"/>
    </location>
</feature>
<feature type="coiled-coil region" evidence="6">
    <location>
        <begin position="116"/>
        <end position="143"/>
    </location>
</feature>
<dbReference type="Pfam" id="PF01578">
    <property type="entry name" value="Cytochrom_C_asm"/>
    <property type="match status" value="1"/>
</dbReference>
<protein>
    <submittedName>
        <fullName evidence="11">Cytochrome c biogenesis protein CcsA</fullName>
    </submittedName>
</protein>
<feature type="transmembrane region" description="Helical" evidence="8">
    <location>
        <begin position="664"/>
        <end position="687"/>
    </location>
</feature>
<keyword evidence="9" id="KW-0732">Signal</keyword>
<evidence type="ECO:0000256" key="2">
    <source>
        <dbReference type="ARBA" id="ARBA00022692"/>
    </source>
</evidence>
<dbReference type="EMBL" id="CP036279">
    <property type="protein sequence ID" value="QDU63545.1"/>
    <property type="molecule type" value="Genomic_DNA"/>
</dbReference>
<keyword evidence="4 8" id="KW-1133">Transmembrane helix</keyword>
<feature type="transmembrane region" description="Helical" evidence="8">
    <location>
        <begin position="764"/>
        <end position="786"/>
    </location>
</feature>
<dbReference type="Proteomes" id="UP000317093">
    <property type="component" value="Chromosome"/>
</dbReference>
<dbReference type="KEGG" id="knv:Pan216_44250"/>
<evidence type="ECO:0000256" key="6">
    <source>
        <dbReference type="SAM" id="Coils"/>
    </source>
</evidence>
<dbReference type="GO" id="GO:0020037">
    <property type="term" value="F:heme binding"/>
    <property type="evidence" value="ECO:0007669"/>
    <property type="project" value="InterPro"/>
</dbReference>
<feature type="chain" id="PRO_5022025307" evidence="9">
    <location>
        <begin position="22"/>
        <end position="820"/>
    </location>
</feature>
<sequence precursor="true">MRTRGFTAGLLALLLVTSAQAGQATPSEDFDWDTWRAIAVQSGGRHKPLDTHAREFITRLTGRSNFKPEAFAAISIADVKDWNGLSKALLAAAESGKPTAVARIANELSGDLRGKLAKADLDTEKLRAELKSLNSQLKTELDVVSYDQPTIQSLQQLRQFAIANRPEVAKMFAQRDKVEAELNDRDALRARLVHELNDLVGWQKLYDATAWKDVELDEATQALVQKTSVELSPRETGLLNRALVAAALPEVIAPYVPGETKFGPVVVEGRKYDPVELYMTLLLSWQGWDQPEQFGDLLGTSSSFEEVYWKPHKADAWDQTPLINARFEPMTPLLKPETLKAVSPRTIGENKAFVAKAREIEMKQRVNSDAKLGPLEEKVSGAHNGYASLVHQRIGNELHILPNQSTDSNDWQPIAVMFSSDTGLANEGYDTATIASLRKSFQDAREGLFGNNAAKFNDASRRFADGLQQLGEKSHIYPTEAEIARELTYNRSKPFRITWVLAFLASAVLAISLGVKSPYPYYVGMATLIASMASMVYGVYLRIMIAGRPPVTNLYETLLWAAFVLAVLAVSLSAIYKHRIIATAAAVTFCLSTLLAESIPIQFGASISPLEPVLRSNYWLIVHVLTIVASYGAFMLAWALGNIGLGFYLAGVDRPEDTKPMALFAYRAIQVGVLLLTIGTILGGVWAADSWGRFWGWDPKEVWALIALIGYLVVLHGRFIGLFKTFGMLAGSVLMFMLIVMSWYGVNFVLGAGLHAYAFGEGGVGYVSTAVGANLAYVGACYYAALRSKSARATQKTDAPEETDIADASGDNLEPSNAPA</sequence>
<comment type="subcellular location">
    <subcellularLocation>
        <location evidence="1">Membrane</location>
        <topology evidence="1">Multi-pass membrane protein</topology>
    </subcellularLocation>
</comment>
<evidence type="ECO:0000256" key="7">
    <source>
        <dbReference type="SAM" id="MobiDB-lite"/>
    </source>
</evidence>
<name>A0A518B998_9BACT</name>
<feature type="transmembrane region" description="Helical" evidence="8">
    <location>
        <begin position="619"/>
        <end position="652"/>
    </location>
</feature>
<evidence type="ECO:0000256" key="3">
    <source>
        <dbReference type="ARBA" id="ARBA00022748"/>
    </source>
</evidence>
<feature type="region of interest" description="Disordered" evidence="7">
    <location>
        <begin position="792"/>
        <end position="820"/>
    </location>
</feature>
<keyword evidence="12" id="KW-1185">Reference proteome</keyword>
<organism evidence="11 12">
    <name type="scientific">Kolteria novifilia</name>
    <dbReference type="NCBI Taxonomy" id="2527975"/>
    <lineage>
        <taxon>Bacteria</taxon>
        <taxon>Pseudomonadati</taxon>
        <taxon>Planctomycetota</taxon>
        <taxon>Planctomycetia</taxon>
        <taxon>Kolteriales</taxon>
        <taxon>Kolteriaceae</taxon>
        <taxon>Kolteria</taxon>
    </lineage>
</organism>
<feature type="transmembrane region" description="Helical" evidence="8">
    <location>
        <begin position="497"/>
        <end position="515"/>
    </location>
</feature>
<evidence type="ECO:0000256" key="9">
    <source>
        <dbReference type="SAM" id="SignalP"/>
    </source>
</evidence>
<evidence type="ECO:0000256" key="1">
    <source>
        <dbReference type="ARBA" id="ARBA00004141"/>
    </source>
</evidence>
<evidence type="ECO:0000259" key="10">
    <source>
        <dbReference type="Pfam" id="PF01578"/>
    </source>
</evidence>
<gene>
    <name evidence="11" type="primary">ccsA_2</name>
    <name evidence="11" type="ORF">Pan216_44250</name>
</gene>
<feature type="transmembrane region" description="Helical" evidence="8">
    <location>
        <begin position="702"/>
        <end position="721"/>
    </location>
</feature>
<keyword evidence="6" id="KW-0175">Coiled coil</keyword>
<dbReference type="PANTHER" id="PTHR30071">
    <property type="entry name" value="HEME EXPORTER PROTEIN C"/>
    <property type="match status" value="1"/>
</dbReference>
<evidence type="ECO:0000256" key="8">
    <source>
        <dbReference type="SAM" id="Phobius"/>
    </source>
</evidence>
<proteinExistence type="predicted"/>
<dbReference type="RefSeq" id="WP_419192807.1">
    <property type="nucleotide sequence ID" value="NZ_CP036279.1"/>
</dbReference>
<accession>A0A518B998</accession>
<dbReference type="PANTHER" id="PTHR30071:SF1">
    <property type="entry name" value="CYTOCHROME B_B6 PROTEIN-RELATED"/>
    <property type="match status" value="1"/>
</dbReference>
<feature type="transmembrane region" description="Helical" evidence="8">
    <location>
        <begin position="557"/>
        <end position="575"/>
    </location>
</feature>
<dbReference type="AlphaFoldDB" id="A0A518B998"/>
<keyword evidence="3" id="KW-0201">Cytochrome c-type biogenesis</keyword>
<dbReference type="InterPro" id="IPR002541">
    <property type="entry name" value="Cyt_c_assembly"/>
</dbReference>